<dbReference type="EC" id="5.3.1.24" evidence="3 9"/>
<protein>
    <recommendedName>
        <fullName evidence="4 9">N-(5'-phosphoribosyl)anthranilate isomerase</fullName>
        <shortName evidence="9">PRAI</shortName>
        <ecNumber evidence="3 9">5.3.1.24</ecNumber>
    </recommendedName>
</protein>
<evidence type="ECO:0000256" key="6">
    <source>
        <dbReference type="ARBA" id="ARBA00022822"/>
    </source>
</evidence>
<feature type="domain" description="N-(5'phosphoribosyl) anthranilate isomerase (PRAI)" evidence="10">
    <location>
        <begin position="3"/>
        <end position="207"/>
    </location>
</feature>
<comment type="caution">
    <text evidence="11">The sequence shown here is derived from an EMBL/GenBank/DDBJ whole genome shotgun (WGS) entry which is preliminary data.</text>
</comment>
<keyword evidence="12" id="KW-1185">Reference proteome</keyword>
<dbReference type="HAMAP" id="MF_00135">
    <property type="entry name" value="PRAI"/>
    <property type="match status" value="1"/>
</dbReference>
<dbReference type="InterPro" id="IPR001240">
    <property type="entry name" value="PRAI_dom"/>
</dbReference>
<evidence type="ECO:0000256" key="4">
    <source>
        <dbReference type="ARBA" id="ARBA00022272"/>
    </source>
</evidence>
<evidence type="ECO:0000313" key="12">
    <source>
        <dbReference type="Proteomes" id="UP000598971"/>
    </source>
</evidence>
<name>A0A8J8FDU3_9BACT</name>
<dbReference type="InterPro" id="IPR044643">
    <property type="entry name" value="TrpF_fam"/>
</dbReference>
<comment type="catalytic activity">
    <reaction evidence="1 9">
        <text>N-(5-phospho-beta-D-ribosyl)anthranilate = 1-(2-carboxyphenylamino)-1-deoxy-D-ribulose 5-phosphate</text>
        <dbReference type="Rhea" id="RHEA:21540"/>
        <dbReference type="ChEBI" id="CHEBI:18277"/>
        <dbReference type="ChEBI" id="CHEBI:58613"/>
        <dbReference type="EC" id="5.3.1.24"/>
    </reaction>
</comment>
<dbReference type="Gene3D" id="3.20.20.70">
    <property type="entry name" value="Aldolase class I"/>
    <property type="match status" value="1"/>
</dbReference>
<sequence>MRVKVCGMTKPEQVHTLDEMGVEFAGFIFYPKSQRYVFKTMPATEIKKIKGKINKVGVFVNADPDEVLKTVDDCGLYLVQLHGDESPRVCEKIASYVSVIKVFRISEDDNIEWKIREYYDAADMFLFDTEGAGYGGTGKKFNWQMLKGLNIRKPFFLSGGISPDDAANLRAFQQEAVAKDLFALDINSKFEIMPGVKDMCLVQNFLTQLKG</sequence>
<dbReference type="PANTHER" id="PTHR42894:SF1">
    <property type="entry name" value="N-(5'-PHOSPHORIBOSYL)ANTHRANILATE ISOMERASE"/>
    <property type="match status" value="1"/>
</dbReference>
<evidence type="ECO:0000256" key="3">
    <source>
        <dbReference type="ARBA" id="ARBA00012572"/>
    </source>
</evidence>
<evidence type="ECO:0000256" key="8">
    <source>
        <dbReference type="ARBA" id="ARBA00023235"/>
    </source>
</evidence>
<accession>A0A8J8FDU3</accession>
<dbReference type="UniPathway" id="UPA00035">
    <property type="reaction ID" value="UER00042"/>
</dbReference>
<reference evidence="11" key="1">
    <citation type="submission" date="2019-10" db="EMBL/GenBank/DDBJ databases">
        <title>Draft genome sequence of Panacibacter sp. KCS-6.</title>
        <authorList>
            <person name="Yim K.J."/>
        </authorList>
    </citation>
    <scope>NUCLEOTIDE SEQUENCE</scope>
    <source>
        <strain evidence="11">KCS-6</strain>
    </source>
</reference>
<comment type="pathway">
    <text evidence="2 9">Amino-acid biosynthesis; L-tryptophan biosynthesis; L-tryptophan from chorismate: step 3/5.</text>
</comment>
<dbReference type="AlphaFoldDB" id="A0A8J8FDU3"/>
<evidence type="ECO:0000256" key="2">
    <source>
        <dbReference type="ARBA" id="ARBA00004664"/>
    </source>
</evidence>
<dbReference type="EMBL" id="WHPF01000002">
    <property type="protein sequence ID" value="NNV54569.1"/>
    <property type="molecule type" value="Genomic_DNA"/>
</dbReference>
<organism evidence="11 12">
    <name type="scientific">Limnovirga soli</name>
    <dbReference type="NCBI Taxonomy" id="2656915"/>
    <lineage>
        <taxon>Bacteria</taxon>
        <taxon>Pseudomonadati</taxon>
        <taxon>Bacteroidota</taxon>
        <taxon>Chitinophagia</taxon>
        <taxon>Chitinophagales</taxon>
        <taxon>Chitinophagaceae</taxon>
        <taxon>Limnovirga</taxon>
    </lineage>
</organism>
<dbReference type="SUPFAM" id="SSF51366">
    <property type="entry name" value="Ribulose-phoshate binding barrel"/>
    <property type="match status" value="1"/>
</dbReference>
<evidence type="ECO:0000256" key="5">
    <source>
        <dbReference type="ARBA" id="ARBA00022605"/>
    </source>
</evidence>
<dbReference type="PANTHER" id="PTHR42894">
    <property type="entry name" value="N-(5'-PHOSPHORIBOSYL)ANTHRANILATE ISOMERASE"/>
    <property type="match status" value="1"/>
</dbReference>
<dbReference type="GO" id="GO:0004640">
    <property type="term" value="F:phosphoribosylanthranilate isomerase activity"/>
    <property type="evidence" value="ECO:0007669"/>
    <property type="project" value="UniProtKB-UniRule"/>
</dbReference>
<dbReference type="Proteomes" id="UP000598971">
    <property type="component" value="Unassembled WGS sequence"/>
</dbReference>
<gene>
    <name evidence="9" type="primary">trpF</name>
    <name evidence="11" type="ORF">GD597_03785</name>
</gene>
<dbReference type="GO" id="GO:0000162">
    <property type="term" value="P:L-tryptophan biosynthetic process"/>
    <property type="evidence" value="ECO:0007669"/>
    <property type="project" value="UniProtKB-UniRule"/>
</dbReference>
<dbReference type="Pfam" id="PF00697">
    <property type="entry name" value="PRAI"/>
    <property type="match status" value="1"/>
</dbReference>
<dbReference type="InterPro" id="IPR013785">
    <property type="entry name" value="Aldolase_TIM"/>
</dbReference>
<keyword evidence="6 9" id="KW-0822">Tryptophan biosynthesis</keyword>
<comment type="similarity">
    <text evidence="9">Belongs to the TrpF family.</text>
</comment>
<evidence type="ECO:0000313" key="11">
    <source>
        <dbReference type="EMBL" id="NNV54569.1"/>
    </source>
</evidence>
<keyword evidence="5 9" id="KW-0028">Amino-acid biosynthesis</keyword>
<proteinExistence type="inferred from homology"/>
<evidence type="ECO:0000259" key="10">
    <source>
        <dbReference type="Pfam" id="PF00697"/>
    </source>
</evidence>
<evidence type="ECO:0000256" key="1">
    <source>
        <dbReference type="ARBA" id="ARBA00001164"/>
    </source>
</evidence>
<keyword evidence="8 9" id="KW-0413">Isomerase</keyword>
<evidence type="ECO:0000256" key="9">
    <source>
        <dbReference type="HAMAP-Rule" id="MF_00135"/>
    </source>
</evidence>
<evidence type="ECO:0000256" key="7">
    <source>
        <dbReference type="ARBA" id="ARBA00023141"/>
    </source>
</evidence>
<keyword evidence="7 9" id="KW-0057">Aromatic amino acid biosynthesis</keyword>
<dbReference type="CDD" id="cd00405">
    <property type="entry name" value="PRAI"/>
    <property type="match status" value="1"/>
</dbReference>
<dbReference type="InterPro" id="IPR011060">
    <property type="entry name" value="RibuloseP-bd_barrel"/>
</dbReference>